<dbReference type="VEuPathDB" id="FungiDB:PPTG_16274"/>
<feature type="compositionally biased region" description="Polar residues" evidence="1">
    <location>
        <begin position="112"/>
        <end position="124"/>
    </location>
</feature>
<dbReference type="GeneID" id="20185371"/>
<protein>
    <recommendedName>
        <fullName evidence="4">GAG-pre-integrase domain-containing protein</fullName>
    </recommendedName>
</protein>
<organism evidence="2 3">
    <name type="scientific">Phytophthora nicotianae (strain INRA-310)</name>
    <name type="common">Phytophthora parasitica</name>
    <dbReference type="NCBI Taxonomy" id="761204"/>
    <lineage>
        <taxon>Eukaryota</taxon>
        <taxon>Sar</taxon>
        <taxon>Stramenopiles</taxon>
        <taxon>Oomycota</taxon>
        <taxon>Peronosporomycetes</taxon>
        <taxon>Peronosporales</taxon>
        <taxon>Peronosporaceae</taxon>
        <taxon>Phytophthora</taxon>
    </lineage>
</organism>
<proteinExistence type="predicted"/>
<feature type="region of interest" description="Disordered" evidence="1">
    <location>
        <begin position="51"/>
        <end position="124"/>
    </location>
</feature>
<dbReference type="RefSeq" id="XP_008912158.1">
    <property type="nucleotide sequence ID" value="XM_008913910.1"/>
</dbReference>
<sequence>MSPTRARVSESEGRSDSSAAEQQPVPVSADETLVQAIATAVVRALGAVQTGPQQVGENQPDRRPVREICLPSPRPQRNLDAELTASLTPYGTSLNAPFDPRSPSPSAYEPGTRTSDATTTKSDTMGTWQMSKIQLASTKFDGKMENWSRWKTEMQTIFHWQGLLQLVQGREDQEWKNCYETRERKAHTEVVLSLHGDLLDSFKSDIESARPAQLWTALLRTYDGLQATNSVYLKQDMYSRRLRQGEGVMDYVSDLQRMRRELERMDVSLRAGEMASIVLSHAVNVYPSIANEHTQRVSRLRGGYDRDQRVQDSVNLLLVAERTAQEHRDRGSHDDGRGIQRQVNVVTHHGAGGNQQNQGNNRQQQGGKRRHSGNNGQGNSKKKRSEEDVRKRRTAIEELKRTTECKSCHKRGHWWKEYPKRQSTNSAKIRSMATAVLRRVERAVDTESSSRTVNQDSSAERPQADIVDTHPIYTRHELTALVGRDVEERLARARDTQREDESIEYSPTSPPDNEDENERGGSGLPIVRRVLTVANGGAEAVPAEEIEWINVTGELQLLHNVKELQHAEFLEGATGTCERVGIAGSVLLPVLNELTGLVEMRLLDEVRYSAGTKVNLMSQTYMQFKCGFKLVMSDDQLVTWLMKPNLQLKFVLRDGLYRMRVQRHQQLVLGVQKRTDVPSGMELLHSRLNHVSMDTIKQMVMNNVEFGVKVNMKDLNLYDCIPCVESKMKRMTYHRNPRRATKPLEKI</sequence>
<evidence type="ECO:0000313" key="3">
    <source>
        <dbReference type="Proteomes" id="UP000018817"/>
    </source>
</evidence>
<name>W2PPW7_PHYN3</name>
<evidence type="ECO:0008006" key="4">
    <source>
        <dbReference type="Google" id="ProtNLM"/>
    </source>
</evidence>
<dbReference type="EMBL" id="KI669616">
    <property type="protein sequence ID" value="ETN02676.1"/>
    <property type="molecule type" value="Genomic_DNA"/>
</dbReference>
<feature type="compositionally biased region" description="Polar residues" evidence="1">
    <location>
        <begin position="446"/>
        <end position="457"/>
    </location>
</feature>
<evidence type="ECO:0000313" key="2">
    <source>
        <dbReference type="EMBL" id="ETN02676.1"/>
    </source>
</evidence>
<feature type="compositionally biased region" description="Low complexity" evidence="1">
    <location>
        <begin position="354"/>
        <end position="366"/>
    </location>
</feature>
<reference evidence="2 3" key="2">
    <citation type="submission" date="2013-11" db="EMBL/GenBank/DDBJ databases">
        <title>The Genome Sequence of Phytophthora parasitica INRA-310.</title>
        <authorList>
            <consortium name="The Broad Institute Genomics Platform"/>
            <person name="Russ C."/>
            <person name="Tyler B."/>
            <person name="Panabieres F."/>
            <person name="Shan W."/>
            <person name="Tripathy S."/>
            <person name="Grunwald N."/>
            <person name="Machado M."/>
            <person name="Johnson C.S."/>
            <person name="Arredondo F."/>
            <person name="Hong C."/>
            <person name="Coffey M."/>
            <person name="Young S.K."/>
            <person name="Zeng Q."/>
            <person name="Gargeya S."/>
            <person name="Fitzgerald M."/>
            <person name="Abouelleil A."/>
            <person name="Alvarado L."/>
            <person name="Chapman S.B."/>
            <person name="Gainer-Dewar J."/>
            <person name="Goldberg J."/>
            <person name="Griggs A."/>
            <person name="Gujja S."/>
            <person name="Hansen M."/>
            <person name="Howarth C."/>
            <person name="Imamovic A."/>
            <person name="Ireland A."/>
            <person name="Larimer J."/>
            <person name="McCowan C."/>
            <person name="Murphy C."/>
            <person name="Pearson M."/>
            <person name="Poon T.W."/>
            <person name="Priest M."/>
            <person name="Roberts A."/>
            <person name="Saif S."/>
            <person name="Shea T."/>
            <person name="Sykes S."/>
            <person name="Wortman J."/>
            <person name="Nusbaum C."/>
            <person name="Birren B."/>
        </authorList>
    </citation>
    <scope>NUCLEOTIDE SEQUENCE [LARGE SCALE GENOMIC DNA]</scope>
    <source>
        <strain evidence="2 3">INRA-310</strain>
    </source>
</reference>
<feature type="compositionally biased region" description="Polar residues" evidence="1">
    <location>
        <begin position="85"/>
        <end position="95"/>
    </location>
</feature>
<gene>
    <name evidence="2" type="ORF">PPTG_16274</name>
</gene>
<dbReference type="Proteomes" id="UP000018817">
    <property type="component" value="Unassembled WGS sequence"/>
</dbReference>
<dbReference type="STRING" id="761204.W2PPW7"/>
<feature type="region of interest" description="Disordered" evidence="1">
    <location>
        <begin position="349"/>
        <end position="391"/>
    </location>
</feature>
<reference evidence="3" key="1">
    <citation type="submission" date="2011-12" db="EMBL/GenBank/DDBJ databases">
        <authorList>
            <consortium name="The Broad Institute Genome Sequencing Platform"/>
            <person name="Russ C."/>
            <person name="Tyler B."/>
            <person name="Panabieres F."/>
            <person name="Shan W."/>
            <person name="Tripathy S."/>
            <person name="Grunwald N."/>
            <person name="Machado M."/>
            <person name="Young S.K."/>
            <person name="Zeng Q."/>
            <person name="Gargeya S."/>
            <person name="Fitzgerald M."/>
            <person name="Haas B."/>
            <person name="Abouelleil A."/>
            <person name="Alvarado L."/>
            <person name="Arachchi H.M."/>
            <person name="Berlin A."/>
            <person name="Chapman S.B."/>
            <person name="Gearin G."/>
            <person name="Goldberg J."/>
            <person name="Griggs A."/>
            <person name="Gujja S."/>
            <person name="Hansen M."/>
            <person name="Heiman D."/>
            <person name="Howarth C."/>
            <person name="Larimer J."/>
            <person name="Lui A."/>
            <person name="MacDonald P.J.P."/>
            <person name="McCowen C."/>
            <person name="Montmayeur A."/>
            <person name="Murphy C."/>
            <person name="Neiman D."/>
            <person name="Pearson M."/>
            <person name="Priest M."/>
            <person name="Roberts A."/>
            <person name="Saif S."/>
            <person name="Shea T."/>
            <person name="Sisk P."/>
            <person name="Stolte C."/>
            <person name="Sykes S."/>
            <person name="Wortman J."/>
            <person name="Nusbaum C."/>
            <person name="Birren B."/>
        </authorList>
    </citation>
    <scope>NUCLEOTIDE SEQUENCE [LARGE SCALE GENOMIC DNA]</scope>
    <source>
        <strain evidence="3">INRA-310</strain>
    </source>
</reference>
<feature type="region of interest" description="Disordered" evidence="1">
    <location>
        <begin position="492"/>
        <end position="523"/>
    </location>
</feature>
<dbReference type="AlphaFoldDB" id="W2PPW7"/>
<dbReference type="OrthoDB" id="10424802at2759"/>
<feature type="region of interest" description="Disordered" evidence="1">
    <location>
        <begin position="441"/>
        <end position="461"/>
    </location>
</feature>
<evidence type="ECO:0000256" key="1">
    <source>
        <dbReference type="SAM" id="MobiDB-lite"/>
    </source>
</evidence>
<dbReference type="Pfam" id="PF14223">
    <property type="entry name" value="Retrotran_gag_2"/>
    <property type="match status" value="1"/>
</dbReference>
<accession>W2PPW7</accession>
<feature type="region of interest" description="Disordered" evidence="1">
    <location>
        <begin position="1"/>
        <end position="27"/>
    </location>
</feature>